<dbReference type="AlphaFoldDB" id="A0A9X2J8L0"/>
<feature type="transmembrane region" description="Helical" evidence="7">
    <location>
        <begin position="43"/>
        <end position="67"/>
    </location>
</feature>
<evidence type="ECO:0000256" key="2">
    <source>
        <dbReference type="ARBA" id="ARBA00006143"/>
    </source>
</evidence>
<reference evidence="9" key="1">
    <citation type="journal article" date="2022" name="Arch. Microbiol.">
        <title>Microbulbifer okhotskensis sp. nov., isolated from a deep bottom sediment of the Okhotsk Sea.</title>
        <authorList>
            <person name="Romanenko L."/>
            <person name="Kurilenko V."/>
            <person name="Otstavnykh N."/>
            <person name="Velansky P."/>
            <person name="Isaeva M."/>
            <person name="Mikhailov V."/>
        </authorList>
    </citation>
    <scope>NUCLEOTIDE SEQUENCE</scope>
    <source>
        <strain evidence="9">OS29</strain>
    </source>
</reference>
<dbReference type="RefSeq" id="WP_252470616.1">
    <property type="nucleotide sequence ID" value="NZ_JALBWM010000074.1"/>
</dbReference>
<feature type="transmembrane region" description="Helical" evidence="7">
    <location>
        <begin position="6"/>
        <end position="31"/>
    </location>
</feature>
<dbReference type="InterPro" id="IPR003834">
    <property type="entry name" value="Cyt_c_assmbl_TM_dom"/>
</dbReference>
<dbReference type="Pfam" id="PF02683">
    <property type="entry name" value="DsbD_TM"/>
    <property type="match status" value="1"/>
</dbReference>
<dbReference type="PANTHER" id="PTHR31272">
    <property type="entry name" value="CYTOCHROME C-TYPE BIOGENESIS PROTEIN HI_1454-RELATED"/>
    <property type="match status" value="1"/>
</dbReference>
<evidence type="ECO:0000256" key="1">
    <source>
        <dbReference type="ARBA" id="ARBA00004141"/>
    </source>
</evidence>
<comment type="subcellular location">
    <subcellularLocation>
        <location evidence="1">Membrane</location>
        <topology evidence="1">Multi-pass membrane protein</topology>
    </subcellularLocation>
</comment>
<keyword evidence="10" id="KW-1185">Reference proteome</keyword>
<dbReference type="Proteomes" id="UP001139028">
    <property type="component" value="Unassembled WGS sequence"/>
</dbReference>
<proteinExistence type="inferred from homology"/>
<evidence type="ECO:0000256" key="6">
    <source>
        <dbReference type="ARBA" id="ARBA00023136"/>
    </source>
</evidence>
<gene>
    <name evidence="9" type="ORF">MO867_15140</name>
</gene>
<dbReference type="GO" id="GO:0017004">
    <property type="term" value="P:cytochrome complex assembly"/>
    <property type="evidence" value="ECO:0007669"/>
    <property type="project" value="UniProtKB-KW"/>
</dbReference>
<feature type="transmembrane region" description="Helical" evidence="7">
    <location>
        <begin position="155"/>
        <end position="176"/>
    </location>
</feature>
<evidence type="ECO:0000256" key="3">
    <source>
        <dbReference type="ARBA" id="ARBA00022692"/>
    </source>
</evidence>
<evidence type="ECO:0000256" key="5">
    <source>
        <dbReference type="ARBA" id="ARBA00022989"/>
    </source>
</evidence>
<feature type="transmembrane region" description="Helical" evidence="7">
    <location>
        <begin position="73"/>
        <end position="91"/>
    </location>
</feature>
<protein>
    <submittedName>
        <fullName evidence="9">Sulfite exporter TauE/SafE family protein</fullName>
    </submittedName>
</protein>
<evidence type="ECO:0000256" key="7">
    <source>
        <dbReference type="SAM" id="Phobius"/>
    </source>
</evidence>
<keyword evidence="6 7" id="KW-0472">Membrane</keyword>
<keyword evidence="4" id="KW-0201">Cytochrome c-type biogenesis</keyword>
<feature type="transmembrane region" description="Helical" evidence="7">
    <location>
        <begin position="188"/>
        <end position="211"/>
    </location>
</feature>
<dbReference type="InterPro" id="IPR051790">
    <property type="entry name" value="Cytochrome_c-biogenesis_DsbD"/>
</dbReference>
<comment type="caution">
    <text evidence="9">The sequence shown here is derived from an EMBL/GenBank/DDBJ whole genome shotgun (WGS) entry which is preliminary data.</text>
</comment>
<keyword evidence="3 7" id="KW-0812">Transmembrane</keyword>
<dbReference type="GO" id="GO:0016020">
    <property type="term" value="C:membrane"/>
    <property type="evidence" value="ECO:0007669"/>
    <property type="project" value="UniProtKB-SubCell"/>
</dbReference>
<organism evidence="9 10">
    <name type="scientific">Microbulbifer okhotskensis</name>
    <dbReference type="NCBI Taxonomy" id="2926617"/>
    <lineage>
        <taxon>Bacteria</taxon>
        <taxon>Pseudomonadati</taxon>
        <taxon>Pseudomonadota</taxon>
        <taxon>Gammaproteobacteria</taxon>
        <taxon>Cellvibrionales</taxon>
        <taxon>Microbulbiferaceae</taxon>
        <taxon>Microbulbifer</taxon>
    </lineage>
</organism>
<evidence type="ECO:0000313" key="10">
    <source>
        <dbReference type="Proteomes" id="UP001139028"/>
    </source>
</evidence>
<feature type="transmembrane region" description="Helical" evidence="7">
    <location>
        <begin position="129"/>
        <end position="149"/>
    </location>
</feature>
<sequence length="233" mass="24125">MLELSAIPLALIAGTLSILSPCVWPLVPMVVGASSSAGRWGPYALATGLSLSFALAGTLLSFLLVSLGLDPELFRYIAAILLIAVALVLLIKPLSDWLTLRLSKITAGAGITGDGAWAGQFGIGFLTGIIWLPCVGPTLGAAIALASMGQQLGQSFMVMFAFGLGTGVALLVAGGLSRKIYSRLSPSVGAFAVGGKTVLGIILLLLGIMVLSGFDKVMEAWAVNWIPEWTFSF</sequence>
<feature type="domain" description="Cytochrome C biogenesis protein transmembrane" evidence="8">
    <location>
        <begin position="7"/>
        <end position="212"/>
    </location>
</feature>
<evidence type="ECO:0000259" key="8">
    <source>
        <dbReference type="Pfam" id="PF02683"/>
    </source>
</evidence>
<dbReference type="EMBL" id="JALBWM010000074">
    <property type="protein sequence ID" value="MCO1335671.1"/>
    <property type="molecule type" value="Genomic_DNA"/>
</dbReference>
<comment type="similarity">
    <text evidence="2">Belongs to the DsbD family.</text>
</comment>
<dbReference type="PANTHER" id="PTHR31272:SF9">
    <property type="entry name" value="BLL1027 PROTEIN"/>
    <property type="match status" value="1"/>
</dbReference>
<accession>A0A9X2J8L0</accession>
<name>A0A9X2J8L0_9GAMM</name>
<evidence type="ECO:0000313" key="9">
    <source>
        <dbReference type="EMBL" id="MCO1335671.1"/>
    </source>
</evidence>
<keyword evidence="5 7" id="KW-1133">Transmembrane helix</keyword>
<evidence type="ECO:0000256" key="4">
    <source>
        <dbReference type="ARBA" id="ARBA00022748"/>
    </source>
</evidence>